<evidence type="ECO:0000313" key="3">
    <source>
        <dbReference type="Proteomes" id="UP000694240"/>
    </source>
</evidence>
<keyword evidence="3" id="KW-1185">Reference proteome</keyword>
<dbReference type="EMBL" id="JAEFBK010000005">
    <property type="protein sequence ID" value="KAG7603854.1"/>
    <property type="molecule type" value="Genomic_DNA"/>
</dbReference>
<gene>
    <name evidence="2" type="ORF">ISN45_At05g028960</name>
</gene>
<sequence length="33" mass="3597">MEFVPVGRLLKSDDLGSRNAKRTNNLPVGLEGL</sequence>
<protein>
    <submittedName>
        <fullName evidence="2">Uncharacterized protein</fullName>
    </submittedName>
</protein>
<organism evidence="2 3">
    <name type="scientific">Arabidopsis thaliana x Arabidopsis arenosa</name>
    <dbReference type="NCBI Taxonomy" id="1240361"/>
    <lineage>
        <taxon>Eukaryota</taxon>
        <taxon>Viridiplantae</taxon>
        <taxon>Streptophyta</taxon>
        <taxon>Embryophyta</taxon>
        <taxon>Tracheophyta</taxon>
        <taxon>Spermatophyta</taxon>
        <taxon>Magnoliopsida</taxon>
        <taxon>eudicotyledons</taxon>
        <taxon>Gunneridae</taxon>
        <taxon>Pentapetalae</taxon>
        <taxon>rosids</taxon>
        <taxon>malvids</taxon>
        <taxon>Brassicales</taxon>
        <taxon>Brassicaceae</taxon>
        <taxon>Camelineae</taxon>
        <taxon>Arabidopsis</taxon>
    </lineage>
</organism>
<evidence type="ECO:0000313" key="2">
    <source>
        <dbReference type="EMBL" id="KAG7603854.1"/>
    </source>
</evidence>
<dbReference type="Proteomes" id="UP000694240">
    <property type="component" value="Chromosome 5"/>
</dbReference>
<name>A0A8T2D481_9BRAS</name>
<feature type="region of interest" description="Disordered" evidence="1">
    <location>
        <begin position="14"/>
        <end position="33"/>
    </location>
</feature>
<evidence type="ECO:0000256" key="1">
    <source>
        <dbReference type="SAM" id="MobiDB-lite"/>
    </source>
</evidence>
<reference evidence="2 3" key="1">
    <citation type="submission" date="2020-12" db="EMBL/GenBank/DDBJ databases">
        <title>Concerted genomic and epigenomic changes stabilize Arabidopsis allopolyploids.</title>
        <authorList>
            <person name="Chen Z."/>
        </authorList>
    </citation>
    <scope>NUCLEOTIDE SEQUENCE [LARGE SCALE GENOMIC DNA]</scope>
    <source>
        <strain evidence="2">Allo738</strain>
        <tissue evidence="2">Leaf</tissue>
    </source>
</reference>
<dbReference type="AlphaFoldDB" id="A0A8T2D481"/>
<accession>A0A8T2D481</accession>
<proteinExistence type="predicted"/>
<comment type="caution">
    <text evidence="2">The sequence shown here is derived from an EMBL/GenBank/DDBJ whole genome shotgun (WGS) entry which is preliminary data.</text>
</comment>